<dbReference type="InParanoid" id="A0A0D2AGS4"/>
<dbReference type="EMBL" id="KN847537">
    <property type="protein sequence ID" value="KIW05780.1"/>
    <property type="molecule type" value="Genomic_DNA"/>
</dbReference>
<gene>
    <name evidence="11" type="ORF">PV09_03635</name>
</gene>
<evidence type="ECO:0000256" key="3">
    <source>
        <dbReference type="ARBA" id="ARBA00022630"/>
    </source>
</evidence>
<keyword evidence="3 8" id="KW-0285">Flavoprotein</keyword>
<dbReference type="GeneID" id="27311608"/>
<name>A0A0D2AGS4_9PEZI</name>
<evidence type="ECO:0000256" key="7">
    <source>
        <dbReference type="ARBA" id="ARBA00023157"/>
    </source>
</evidence>
<keyword evidence="7" id="KW-1015">Disulfide bond</keyword>
<evidence type="ECO:0000256" key="6">
    <source>
        <dbReference type="ARBA" id="ARBA00023128"/>
    </source>
</evidence>
<dbReference type="PANTHER" id="PTHR12645">
    <property type="entry name" value="ALR/ERV"/>
    <property type="match status" value="1"/>
</dbReference>
<dbReference type="AlphaFoldDB" id="A0A0D2AGS4"/>
<organism evidence="11 12">
    <name type="scientific">Verruconis gallopava</name>
    <dbReference type="NCBI Taxonomy" id="253628"/>
    <lineage>
        <taxon>Eukaryota</taxon>
        <taxon>Fungi</taxon>
        <taxon>Dikarya</taxon>
        <taxon>Ascomycota</taxon>
        <taxon>Pezizomycotina</taxon>
        <taxon>Dothideomycetes</taxon>
        <taxon>Pleosporomycetidae</taxon>
        <taxon>Venturiales</taxon>
        <taxon>Sympoventuriaceae</taxon>
        <taxon>Verruconis</taxon>
    </lineage>
</organism>
<reference evidence="11 12" key="1">
    <citation type="submission" date="2015-01" db="EMBL/GenBank/DDBJ databases">
        <title>The Genome Sequence of Ochroconis gallopava CBS43764.</title>
        <authorList>
            <consortium name="The Broad Institute Genomics Platform"/>
            <person name="Cuomo C."/>
            <person name="de Hoog S."/>
            <person name="Gorbushina A."/>
            <person name="Stielow B."/>
            <person name="Teixiera M."/>
            <person name="Abouelleil A."/>
            <person name="Chapman S.B."/>
            <person name="Priest M."/>
            <person name="Young S.K."/>
            <person name="Wortman J."/>
            <person name="Nusbaum C."/>
            <person name="Birren B."/>
        </authorList>
    </citation>
    <scope>NUCLEOTIDE SEQUENCE [LARGE SCALE GENOMIC DNA]</scope>
    <source>
        <strain evidence="11 12">CBS 43764</strain>
    </source>
</reference>
<comment type="subcellular location">
    <subcellularLocation>
        <location evidence="2">Mitochondrion intermembrane space</location>
    </subcellularLocation>
</comment>
<keyword evidence="4 8" id="KW-0274">FAD</keyword>
<evidence type="ECO:0000313" key="12">
    <source>
        <dbReference type="Proteomes" id="UP000053259"/>
    </source>
</evidence>
<dbReference type="PANTHER" id="PTHR12645:SF0">
    <property type="entry name" value="FAD-LINKED SULFHYDRYL OXIDASE ALR"/>
    <property type="match status" value="1"/>
</dbReference>
<dbReference type="RefSeq" id="XP_016215649.1">
    <property type="nucleotide sequence ID" value="XM_016356856.1"/>
</dbReference>
<evidence type="ECO:0000256" key="1">
    <source>
        <dbReference type="ARBA" id="ARBA00001974"/>
    </source>
</evidence>
<protein>
    <recommendedName>
        <fullName evidence="8">Sulfhydryl oxidase</fullName>
        <ecNumber evidence="8">1.8.3.2</ecNumber>
    </recommendedName>
</protein>
<dbReference type="VEuPathDB" id="FungiDB:PV09_03635"/>
<feature type="region of interest" description="Disordered" evidence="9">
    <location>
        <begin position="1"/>
        <end position="40"/>
    </location>
</feature>
<keyword evidence="12" id="KW-1185">Reference proteome</keyword>
<dbReference type="Proteomes" id="UP000053259">
    <property type="component" value="Unassembled WGS sequence"/>
</dbReference>
<dbReference type="GO" id="GO:0016971">
    <property type="term" value="F:flavin-dependent sulfhydryl oxidase activity"/>
    <property type="evidence" value="ECO:0007669"/>
    <property type="project" value="InterPro"/>
</dbReference>
<dbReference type="OrthoDB" id="17199at2759"/>
<dbReference type="Pfam" id="PF04777">
    <property type="entry name" value="Evr1_Alr"/>
    <property type="match status" value="1"/>
</dbReference>
<dbReference type="InterPro" id="IPR039799">
    <property type="entry name" value="ALR/ERV"/>
</dbReference>
<dbReference type="GO" id="GO:0005758">
    <property type="term" value="C:mitochondrial intermembrane space"/>
    <property type="evidence" value="ECO:0007669"/>
    <property type="project" value="UniProtKB-SubCell"/>
</dbReference>
<evidence type="ECO:0000259" key="10">
    <source>
        <dbReference type="PROSITE" id="PS51324"/>
    </source>
</evidence>
<evidence type="ECO:0000256" key="5">
    <source>
        <dbReference type="ARBA" id="ARBA00023002"/>
    </source>
</evidence>
<dbReference type="InterPro" id="IPR036774">
    <property type="entry name" value="ERV/ALR_sulphydryl_oxid_sf"/>
</dbReference>
<dbReference type="SUPFAM" id="SSF69000">
    <property type="entry name" value="FAD-dependent thiol oxidase"/>
    <property type="match status" value="1"/>
</dbReference>
<sequence length="191" mass="21092">MPLPREFGAAPQDPSDGNNSNKNEEKDLPKGVVLGPDGKPCRTCTSGAAWKAMLKKTSGASAAAQTSKAAAPADSSSECPADVEQLGRSSWTLLHTMAATYPERPNAEQQRDAVSFVSSLSRLYPCHWCASDFQRWMKEAKNAPRVSSREEFSQWLCEAHNEVNRKLGKPEFDCAKVDERWRTGWKDGRCD</sequence>
<comment type="cofactor">
    <cofactor evidence="1 8">
        <name>FAD</name>
        <dbReference type="ChEBI" id="CHEBI:57692"/>
    </cofactor>
</comment>
<keyword evidence="6" id="KW-0496">Mitochondrion</keyword>
<evidence type="ECO:0000256" key="2">
    <source>
        <dbReference type="ARBA" id="ARBA00004569"/>
    </source>
</evidence>
<feature type="domain" description="ERV/ALR sulfhydryl oxidase" evidence="10">
    <location>
        <begin position="79"/>
        <end position="181"/>
    </location>
</feature>
<dbReference type="FunFam" id="1.20.120.310:FF:000003">
    <property type="entry name" value="Sulfhydryl oxidase"/>
    <property type="match status" value="1"/>
</dbReference>
<evidence type="ECO:0000256" key="8">
    <source>
        <dbReference type="RuleBase" id="RU371123"/>
    </source>
</evidence>
<evidence type="ECO:0000256" key="4">
    <source>
        <dbReference type="ARBA" id="ARBA00022827"/>
    </source>
</evidence>
<dbReference type="Gene3D" id="1.20.120.310">
    <property type="entry name" value="ERV/ALR sulfhydryl oxidase domain"/>
    <property type="match status" value="1"/>
</dbReference>
<evidence type="ECO:0000313" key="11">
    <source>
        <dbReference type="EMBL" id="KIW05780.1"/>
    </source>
</evidence>
<accession>A0A0D2AGS4</accession>
<dbReference type="HOGENOM" id="CLU_070631_1_0_1"/>
<proteinExistence type="predicted"/>
<dbReference type="EC" id="1.8.3.2" evidence="8"/>
<dbReference type="GO" id="GO:0050660">
    <property type="term" value="F:flavin adenine dinucleotide binding"/>
    <property type="evidence" value="ECO:0007669"/>
    <property type="project" value="TreeGrafter"/>
</dbReference>
<dbReference type="FunCoup" id="A0A0D2AGS4">
    <property type="interactions" value="465"/>
</dbReference>
<evidence type="ECO:0000256" key="9">
    <source>
        <dbReference type="SAM" id="MobiDB-lite"/>
    </source>
</evidence>
<comment type="catalytic activity">
    <reaction evidence="8">
        <text>2 R'C(R)SH + O2 = R'C(R)S-S(R)CR' + H2O2</text>
        <dbReference type="Rhea" id="RHEA:17357"/>
        <dbReference type="ChEBI" id="CHEBI:15379"/>
        <dbReference type="ChEBI" id="CHEBI:16240"/>
        <dbReference type="ChEBI" id="CHEBI:16520"/>
        <dbReference type="ChEBI" id="CHEBI:17412"/>
        <dbReference type="EC" id="1.8.3.2"/>
    </reaction>
</comment>
<dbReference type="InterPro" id="IPR017905">
    <property type="entry name" value="ERV/ALR_sulphydryl_oxidase"/>
</dbReference>
<keyword evidence="5 8" id="KW-0560">Oxidoreductase</keyword>
<dbReference type="STRING" id="253628.A0A0D2AGS4"/>
<dbReference type="PROSITE" id="PS51324">
    <property type="entry name" value="ERV_ALR"/>
    <property type="match status" value="1"/>
</dbReference>